<dbReference type="AlphaFoldDB" id="A0A3B9IST1"/>
<dbReference type="Gene3D" id="3.40.50.280">
    <property type="entry name" value="Cobalamin-binding domain"/>
    <property type="match status" value="1"/>
</dbReference>
<keyword evidence="5" id="KW-0411">Iron-sulfur</keyword>
<dbReference type="InterPro" id="IPR006158">
    <property type="entry name" value="Cobalamin-bd"/>
</dbReference>
<dbReference type="GO" id="GO:0003824">
    <property type="term" value="F:catalytic activity"/>
    <property type="evidence" value="ECO:0007669"/>
    <property type="project" value="InterPro"/>
</dbReference>
<evidence type="ECO:0000259" key="6">
    <source>
        <dbReference type="PROSITE" id="PS51332"/>
    </source>
</evidence>
<evidence type="ECO:0000256" key="2">
    <source>
        <dbReference type="ARBA" id="ARBA00022691"/>
    </source>
</evidence>
<dbReference type="InterPro" id="IPR051198">
    <property type="entry name" value="BchE-like"/>
</dbReference>
<dbReference type="EMBL" id="DMAI01000383">
    <property type="protein sequence ID" value="HAE50373.1"/>
    <property type="molecule type" value="Genomic_DNA"/>
</dbReference>
<evidence type="ECO:0000313" key="8">
    <source>
        <dbReference type="EMBL" id="HAE50373.1"/>
    </source>
</evidence>
<dbReference type="InterPro" id="IPR025274">
    <property type="entry name" value="DUF4070"/>
</dbReference>
<feature type="domain" description="B12-binding" evidence="6">
    <location>
        <begin position="11"/>
        <end position="143"/>
    </location>
</feature>
<keyword evidence="3" id="KW-0479">Metal-binding</keyword>
<dbReference type="SFLD" id="SFLDG01082">
    <property type="entry name" value="B12-binding_domain_containing"/>
    <property type="match status" value="1"/>
</dbReference>
<comment type="caution">
    <text evidence="8">The sequence shown here is derived from an EMBL/GenBank/DDBJ whole genome shotgun (WGS) entry which is preliminary data.</text>
</comment>
<dbReference type="InterPro" id="IPR006638">
    <property type="entry name" value="Elp3/MiaA/NifB-like_rSAM"/>
</dbReference>
<accession>A0A3B9IST1</accession>
<evidence type="ECO:0000256" key="5">
    <source>
        <dbReference type="ARBA" id="ARBA00023014"/>
    </source>
</evidence>
<dbReference type="PROSITE" id="PS51332">
    <property type="entry name" value="B12_BINDING"/>
    <property type="match status" value="1"/>
</dbReference>
<keyword evidence="2" id="KW-0949">S-adenosyl-L-methionine</keyword>
<keyword evidence="4" id="KW-0408">Iron</keyword>
<name>A0A3B9IST1_9PROT</name>
<dbReference type="GO" id="GO:0005829">
    <property type="term" value="C:cytosol"/>
    <property type="evidence" value="ECO:0007669"/>
    <property type="project" value="TreeGrafter"/>
</dbReference>
<gene>
    <name evidence="8" type="ORF">DCK97_23455</name>
</gene>
<dbReference type="Gene3D" id="3.80.30.20">
    <property type="entry name" value="tm_1862 like domain"/>
    <property type="match status" value="1"/>
</dbReference>
<sequence>MATRMNVYIIAPGLMFSRDALASDQVLHLDRTYAFVAAAGITTVAAFFDGRFKLRLCDELIEPVDFDDPADVICLSINVAQVTRGLEIARRFRAMGRTVVMGGAHVSLAPELFEGEADCLVVGEFEPVAGQFVDDLYAGRLAARYQGGRADLATSRPPRWDLYPNDRAICGVVQTSRGCPFDCEFCDVIQYVGRVQRHKPVDAVLTEVQLLYDHGYRNVNISDDNFTVYRQRTHALLDALIAWNGRDGRDPVQFHTQASIDLARDEDVLAKCAAAGVRQIFVGLETNDEGALKEARKRQNLHQNLVEQCQRIVSAGISLDAGLMVGFDSDDLGCFERQFDFGMALPAVNLRVAVLIAPIATPLYARLKAQGRLLDDVGHEAVSGGSPWTNMRPLNMTREQLAEGALWLVDALMHPDNVIRRFEHLASLLKPAPEHLRRSARRKFRNAGASASLNVILKGMKDPGGSRVIEAVNALTKSRPEIAQDLSSALAIYLNSYMSIRTLRQARPRQVPDALPARFPVSLSG</sequence>
<evidence type="ECO:0000256" key="3">
    <source>
        <dbReference type="ARBA" id="ARBA00022723"/>
    </source>
</evidence>
<dbReference type="InterPro" id="IPR034466">
    <property type="entry name" value="Methyltransferase_Class_B"/>
</dbReference>
<dbReference type="GO" id="GO:0046872">
    <property type="term" value="F:metal ion binding"/>
    <property type="evidence" value="ECO:0007669"/>
    <property type="project" value="UniProtKB-KW"/>
</dbReference>
<dbReference type="GO" id="GO:0031419">
    <property type="term" value="F:cobalamin binding"/>
    <property type="evidence" value="ECO:0007669"/>
    <property type="project" value="InterPro"/>
</dbReference>
<dbReference type="Proteomes" id="UP000257706">
    <property type="component" value="Unassembled WGS sequence"/>
</dbReference>
<evidence type="ECO:0000256" key="1">
    <source>
        <dbReference type="ARBA" id="ARBA00001966"/>
    </source>
</evidence>
<feature type="domain" description="Radical SAM core" evidence="7">
    <location>
        <begin position="163"/>
        <end position="386"/>
    </location>
</feature>
<dbReference type="SFLD" id="SFLDG01123">
    <property type="entry name" value="methyltransferase_(Class_B)"/>
    <property type="match status" value="1"/>
</dbReference>
<protein>
    <submittedName>
        <fullName evidence="8">Uncharacterized protein</fullName>
    </submittedName>
</protein>
<dbReference type="PANTHER" id="PTHR43409">
    <property type="entry name" value="ANAEROBIC MAGNESIUM-PROTOPORPHYRIN IX MONOMETHYL ESTER CYCLASE-RELATED"/>
    <property type="match status" value="1"/>
</dbReference>
<dbReference type="PANTHER" id="PTHR43409:SF3">
    <property type="entry name" value="HYPOTHETICAL METHYLTRANSFERASE"/>
    <property type="match status" value="1"/>
</dbReference>
<dbReference type="Pfam" id="PF04055">
    <property type="entry name" value="Radical_SAM"/>
    <property type="match status" value="1"/>
</dbReference>
<dbReference type="InterPro" id="IPR058240">
    <property type="entry name" value="rSAM_sf"/>
</dbReference>
<reference evidence="8 9" key="1">
    <citation type="journal article" date="2018" name="Nat. Biotechnol.">
        <title>A standardized bacterial taxonomy based on genome phylogeny substantially revises the tree of life.</title>
        <authorList>
            <person name="Parks D.H."/>
            <person name="Chuvochina M."/>
            <person name="Waite D.W."/>
            <person name="Rinke C."/>
            <person name="Skarshewski A."/>
            <person name="Chaumeil P.A."/>
            <person name="Hugenholtz P."/>
        </authorList>
    </citation>
    <scope>NUCLEOTIDE SEQUENCE [LARGE SCALE GENOMIC DNA]</scope>
    <source>
        <strain evidence="8">UBA8739</strain>
    </source>
</reference>
<comment type="cofactor">
    <cofactor evidence="1">
        <name>[4Fe-4S] cluster</name>
        <dbReference type="ChEBI" id="CHEBI:49883"/>
    </cofactor>
</comment>
<proteinExistence type="predicted"/>
<dbReference type="SMART" id="SM00729">
    <property type="entry name" value="Elp3"/>
    <property type="match status" value="1"/>
</dbReference>
<dbReference type="InterPro" id="IPR007197">
    <property type="entry name" value="rSAM"/>
</dbReference>
<dbReference type="CDD" id="cd01335">
    <property type="entry name" value="Radical_SAM"/>
    <property type="match status" value="1"/>
</dbReference>
<dbReference type="SFLD" id="SFLDS00029">
    <property type="entry name" value="Radical_SAM"/>
    <property type="match status" value="1"/>
</dbReference>
<evidence type="ECO:0000256" key="4">
    <source>
        <dbReference type="ARBA" id="ARBA00023004"/>
    </source>
</evidence>
<dbReference type="PROSITE" id="PS51918">
    <property type="entry name" value="RADICAL_SAM"/>
    <property type="match status" value="1"/>
</dbReference>
<evidence type="ECO:0000259" key="7">
    <source>
        <dbReference type="PROSITE" id="PS51918"/>
    </source>
</evidence>
<dbReference type="InterPro" id="IPR023404">
    <property type="entry name" value="rSAM_horseshoe"/>
</dbReference>
<evidence type="ECO:0000313" key="9">
    <source>
        <dbReference type="Proteomes" id="UP000257706"/>
    </source>
</evidence>
<organism evidence="8 9">
    <name type="scientific">Tistrella mobilis</name>
    <dbReference type="NCBI Taxonomy" id="171437"/>
    <lineage>
        <taxon>Bacteria</taxon>
        <taxon>Pseudomonadati</taxon>
        <taxon>Pseudomonadota</taxon>
        <taxon>Alphaproteobacteria</taxon>
        <taxon>Geminicoccales</taxon>
        <taxon>Geminicoccaceae</taxon>
        <taxon>Tistrella</taxon>
    </lineage>
</organism>
<dbReference type="SUPFAM" id="SSF102114">
    <property type="entry name" value="Radical SAM enzymes"/>
    <property type="match status" value="1"/>
</dbReference>
<dbReference type="Pfam" id="PF13282">
    <property type="entry name" value="DUF4070"/>
    <property type="match status" value="1"/>
</dbReference>
<dbReference type="GO" id="GO:0051539">
    <property type="term" value="F:4 iron, 4 sulfur cluster binding"/>
    <property type="evidence" value="ECO:0007669"/>
    <property type="project" value="UniProtKB-KW"/>
</dbReference>